<sequence>MERYMQITNEAAAQMILEGNYNNLWFKNGYDIGKCTDYVIHLKQLRHAKFFVKITTDTEEMSE</sequence>
<evidence type="ECO:0000313" key="1">
    <source>
        <dbReference type="EMBL" id="EAC5550248.1"/>
    </source>
</evidence>
<comment type="caution">
    <text evidence="1">The sequence shown here is derived from an EMBL/GenBank/DDBJ whole genome shotgun (WGS) entry which is preliminary data.</text>
</comment>
<organism evidence="1 2">
    <name type="scientific">Listeria monocytogenes</name>
    <dbReference type="NCBI Taxonomy" id="1639"/>
    <lineage>
        <taxon>Bacteria</taxon>
        <taxon>Bacillati</taxon>
        <taxon>Bacillota</taxon>
        <taxon>Bacilli</taxon>
        <taxon>Bacillales</taxon>
        <taxon>Listeriaceae</taxon>
        <taxon>Listeria</taxon>
    </lineage>
</organism>
<evidence type="ECO:0000313" key="2">
    <source>
        <dbReference type="Proteomes" id="UP000365297"/>
    </source>
</evidence>
<name>A0A9P1T5Z9_LISMN</name>
<dbReference type="EMBL" id="AAAIXK010000003">
    <property type="protein sequence ID" value="EAC5550248.1"/>
    <property type="molecule type" value="Genomic_DNA"/>
</dbReference>
<proteinExistence type="predicted"/>
<protein>
    <submittedName>
        <fullName evidence="1">Uncharacterized protein</fullName>
    </submittedName>
</protein>
<reference evidence="1 2" key="1">
    <citation type="submission" date="2018-06" db="EMBL/GenBank/DDBJ databases">
        <authorList>
            <consortium name="GenomeTrakr: Next Generation Sequencing Network for Food Pathogen Tracability"/>
        </authorList>
    </citation>
    <scope>NUCLEOTIDE SEQUENCE [LARGE SCALE GENOMIC DNA]</scope>
    <source>
        <strain evidence="1 2">FDA00007096</strain>
    </source>
</reference>
<accession>A0A9P1T5Z9</accession>
<dbReference type="AlphaFoldDB" id="A0A9P1T5Z9"/>
<dbReference type="Proteomes" id="UP000365297">
    <property type="component" value="Unassembled WGS sequence"/>
</dbReference>
<gene>
    <name evidence="1" type="ORF">ARY78_07395</name>
</gene>